<name>A0A8H7CRN5_9AGAR</name>
<evidence type="ECO:0000256" key="2">
    <source>
        <dbReference type="SAM" id="Phobius"/>
    </source>
</evidence>
<feature type="region of interest" description="Disordered" evidence="1">
    <location>
        <begin position="240"/>
        <end position="361"/>
    </location>
</feature>
<dbReference type="PANTHER" id="PTHR35040">
    <property type="match status" value="1"/>
</dbReference>
<organism evidence="4 5">
    <name type="scientific">Mycena venus</name>
    <dbReference type="NCBI Taxonomy" id="2733690"/>
    <lineage>
        <taxon>Eukaryota</taxon>
        <taxon>Fungi</taxon>
        <taxon>Dikarya</taxon>
        <taxon>Basidiomycota</taxon>
        <taxon>Agaricomycotina</taxon>
        <taxon>Agaricomycetes</taxon>
        <taxon>Agaricomycetidae</taxon>
        <taxon>Agaricales</taxon>
        <taxon>Marasmiineae</taxon>
        <taxon>Mycenaceae</taxon>
        <taxon>Mycena</taxon>
    </lineage>
</organism>
<feature type="transmembrane region" description="Helical" evidence="2">
    <location>
        <begin position="366"/>
        <end position="390"/>
    </location>
</feature>
<keyword evidence="5" id="KW-1185">Reference proteome</keyword>
<evidence type="ECO:0000256" key="3">
    <source>
        <dbReference type="SAM" id="SignalP"/>
    </source>
</evidence>
<feature type="chain" id="PRO_5034047536" evidence="3">
    <location>
        <begin position="22"/>
        <end position="507"/>
    </location>
</feature>
<protein>
    <submittedName>
        <fullName evidence="4">Uncharacterized protein</fullName>
    </submittedName>
</protein>
<evidence type="ECO:0000313" key="4">
    <source>
        <dbReference type="EMBL" id="KAF7344998.1"/>
    </source>
</evidence>
<feature type="signal peptide" evidence="3">
    <location>
        <begin position="1"/>
        <end position="21"/>
    </location>
</feature>
<feature type="compositionally biased region" description="Low complexity" evidence="1">
    <location>
        <begin position="335"/>
        <end position="350"/>
    </location>
</feature>
<keyword evidence="3" id="KW-0732">Signal</keyword>
<sequence>MGYYALSILLIQLFVAPCIHALGILLPLYIYPDTNCAAWSPVSAAISANPNVQWYIIINPNSGPGSTDPLYQSCVSQLPASTNQITMGFVDTKAGNVLGDIDTYAGWPSSSRPHGIYLDNISPTANQLSTYESYISHAKSQGFSFIGLDPGQTVAESSYFSIADLINTYEDSYSSFNADSLSGTISKQSVILVNSPSTGSYSTVISQLQSKGVAAVYISTVSDSSSNLPAQLSEFASEVASVGGGGTSSGSTGSSDGTTGSNSNGSTSNGSTSNGSASSSSQSGSDPSNPSIPVAPGSSSSSTAGASAPAKSPPSSLSKSPSQSTASPKGGLETSSGSVQSPVSSGSPSVTNPNQPTAATHKGPPVAAIVGGVLGALIVLLVLLVIFLCMRRRHRTTPGSAPPEAVVPFTEVNRNSYLTAPVVRDPFDGGSTTSEATATAPQSWNRDVKAPLPGPVESTSGDNTTMAADRSVTTSYLTTPRLSAAPTYGSAWESLAGTSGPPPSYHN</sequence>
<keyword evidence="2" id="KW-0812">Transmembrane</keyword>
<keyword evidence="2" id="KW-0472">Membrane</keyword>
<dbReference type="InterPro" id="IPR021986">
    <property type="entry name" value="Spherulin4"/>
</dbReference>
<evidence type="ECO:0000313" key="5">
    <source>
        <dbReference type="Proteomes" id="UP000620124"/>
    </source>
</evidence>
<reference evidence="4" key="1">
    <citation type="submission" date="2020-05" db="EMBL/GenBank/DDBJ databases">
        <title>Mycena genomes resolve the evolution of fungal bioluminescence.</title>
        <authorList>
            <person name="Tsai I.J."/>
        </authorList>
    </citation>
    <scope>NUCLEOTIDE SEQUENCE</scope>
    <source>
        <strain evidence="4">CCC161011</strain>
    </source>
</reference>
<dbReference type="AlphaFoldDB" id="A0A8H7CRN5"/>
<keyword evidence="2" id="KW-1133">Transmembrane helix</keyword>
<feature type="compositionally biased region" description="Low complexity" evidence="1">
    <location>
        <begin position="249"/>
        <end position="328"/>
    </location>
</feature>
<feature type="compositionally biased region" description="Low complexity" evidence="1">
    <location>
        <begin position="431"/>
        <end position="440"/>
    </location>
</feature>
<comment type="caution">
    <text evidence="4">The sequence shown here is derived from an EMBL/GenBank/DDBJ whole genome shotgun (WGS) entry which is preliminary data.</text>
</comment>
<dbReference type="EMBL" id="JACAZI010000014">
    <property type="protein sequence ID" value="KAF7344998.1"/>
    <property type="molecule type" value="Genomic_DNA"/>
</dbReference>
<evidence type="ECO:0000256" key="1">
    <source>
        <dbReference type="SAM" id="MobiDB-lite"/>
    </source>
</evidence>
<proteinExistence type="predicted"/>
<accession>A0A8H7CRN5</accession>
<dbReference type="Pfam" id="PF12138">
    <property type="entry name" value="Spherulin4"/>
    <property type="match status" value="1"/>
</dbReference>
<dbReference type="PANTHER" id="PTHR35040:SF9">
    <property type="entry name" value="4-LIKE CELL SURFACE PROTEIN, PUTATIVE (AFU_ORTHOLOGUE AFUA_4G14080)-RELATED"/>
    <property type="match status" value="1"/>
</dbReference>
<feature type="region of interest" description="Disordered" evidence="1">
    <location>
        <begin position="424"/>
        <end position="465"/>
    </location>
</feature>
<gene>
    <name evidence="4" type="ORF">MVEN_01662600</name>
</gene>
<dbReference type="Proteomes" id="UP000620124">
    <property type="component" value="Unassembled WGS sequence"/>
</dbReference>
<dbReference type="OrthoDB" id="5342184at2759"/>